<keyword evidence="2" id="KW-1133">Transmembrane helix</keyword>
<gene>
    <name evidence="4" type="primary">SPOSA6832_00552</name>
</gene>
<feature type="compositionally biased region" description="Low complexity" evidence="1">
    <location>
        <begin position="99"/>
        <end position="115"/>
    </location>
</feature>
<dbReference type="EMBL" id="CENE01000002">
    <property type="protein sequence ID" value="CEQ39042.1"/>
    <property type="molecule type" value="Genomic_DNA"/>
</dbReference>
<dbReference type="PANTHER" id="PTHR28136">
    <property type="entry name" value="NUCLEUS EXPORT PROTEIN BRR6"/>
    <property type="match status" value="1"/>
</dbReference>
<keyword evidence="2" id="KW-0812">Transmembrane</keyword>
<evidence type="ECO:0000256" key="1">
    <source>
        <dbReference type="SAM" id="MobiDB-lite"/>
    </source>
</evidence>
<evidence type="ECO:0000256" key="2">
    <source>
        <dbReference type="SAM" id="Phobius"/>
    </source>
</evidence>
<feature type="non-terminal residue" evidence="4">
    <location>
        <position position="1"/>
    </location>
</feature>
<dbReference type="OrthoDB" id="5961at2759"/>
<evidence type="ECO:0000313" key="5">
    <source>
        <dbReference type="Proteomes" id="UP000243876"/>
    </source>
</evidence>
<keyword evidence="5" id="KW-1185">Reference proteome</keyword>
<organism evidence="4 5">
    <name type="scientific">Sporidiobolus salmonicolor</name>
    <name type="common">Yeast-like fungus</name>
    <name type="synonym">Sporobolomyces salmonicolor</name>
    <dbReference type="NCBI Taxonomy" id="5005"/>
    <lineage>
        <taxon>Eukaryota</taxon>
        <taxon>Fungi</taxon>
        <taxon>Dikarya</taxon>
        <taxon>Basidiomycota</taxon>
        <taxon>Pucciniomycotina</taxon>
        <taxon>Microbotryomycetes</taxon>
        <taxon>Sporidiobolales</taxon>
        <taxon>Sporidiobolaceae</taxon>
        <taxon>Sporobolomyces</taxon>
    </lineage>
</organism>
<feature type="region of interest" description="Disordered" evidence="1">
    <location>
        <begin position="29"/>
        <end position="117"/>
    </location>
</feature>
<feature type="transmembrane region" description="Helical" evidence="2">
    <location>
        <begin position="372"/>
        <end position="393"/>
    </location>
</feature>
<dbReference type="SMART" id="SM01042">
    <property type="entry name" value="Brr6_like_C_C"/>
    <property type="match status" value="1"/>
</dbReference>
<accession>A0A0D6EG90</accession>
<dbReference type="InterPro" id="IPR018767">
    <property type="entry name" value="Brl1/Brr6_dom"/>
</dbReference>
<dbReference type="AlphaFoldDB" id="A0A0D6EG90"/>
<proteinExistence type="predicted"/>
<name>A0A0D6EG90_SPOSA</name>
<dbReference type="GO" id="GO:0006998">
    <property type="term" value="P:nuclear envelope organization"/>
    <property type="evidence" value="ECO:0007669"/>
    <property type="project" value="InterPro"/>
</dbReference>
<dbReference type="Proteomes" id="UP000243876">
    <property type="component" value="Unassembled WGS sequence"/>
</dbReference>
<dbReference type="GO" id="GO:0055088">
    <property type="term" value="P:lipid homeostasis"/>
    <property type="evidence" value="ECO:0007669"/>
    <property type="project" value="InterPro"/>
</dbReference>
<feature type="domain" description="Brl1/Brr6" evidence="3">
    <location>
        <begin position="261"/>
        <end position="385"/>
    </location>
</feature>
<dbReference type="PANTHER" id="PTHR28136:SF1">
    <property type="entry name" value="NUCLEUS EXPORT PROTEIN BRL1"/>
    <property type="match status" value="1"/>
</dbReference>
<keyword evidence="2" id="KW-0472">Membrane</keyword>
<evidence type="ECO:0000313" key="4">
    <source>
        <dbReference type="EMBL" id="CEQ39042.1"/>
    </source>
</evidence>
<feature type="region of interest" description="Disordered" evidence="1">
    <location>
        <begin position="1"/>
        <end position="20"/>
    </location>
</feature>
<feature type="transmembrane region" description="Helical" evidence="2">
    <location>
        <begin position="261"/>
        <end position="289"/>
    </location>
</feature>
<sequence length="461" mass="49087">MRRFPAPSGTAGPSTPLVVRSAEAPMQYEWEKPRQYPASPFHAASGSGAPDDGERARKRACTRYLSRGPSTRADVRAAPAGTHYEAMDVDTPPRPSYPPSSSTAPSSSLAGPSSALDPMSVEPLSFEAKDFHVPEALGLKGHEVQEVTMADNAEDLVNVDEGDHAKENMALAVRGDAGARRRKVCGKKRAEQLVETDDDAEDEAHDGGFLGTLQKKVGKSAGEFSFQVHHHHAPAAAIGPDGSAAGSTPERWLHSNTPYVLLGYLQFGALTLLALLVLSLLVLFLYTLYTDIQARLISLTLELRAEILQCAKAYVDNRCEPATRLPVLEGKCAGWEECMNREVVVVGKTRVVAETLAEVVNGFVDVISFKTMLFVVLTLGITIYGSSAALSLLSSRSSSHPPPHVSGSPGLGAPPPHFYPYPYGLPYNAGQTPWVVENGGNAEQVSLGLGAPPGGARRASS</sequence>
<evidence type="ECO:0000259" key="3">
    <source>
        <dbReference type="SMART" id="SM01042"/>
    </source>
</evidence>
<dbReference type="InterPro" id="IPR040202">
    <property type="entry name" value="Brl1/Brr6"/>
</dbReference>
<dbReference type="Pfam" id="PF10104">
    <property type="entry name" value="Brr6_like_C_C"/>
    <property type="match status" value="1"/>
</dbReference>
<protein>
    <submittedName>
        <fullName evidence="4">SPOSA6832_00552-mRNA-1:cds</fullName>
    </submittedName>
</protein>
<reference evidence="5" key="1">
    <citation type="submission" date="2015-02" db="EMBL/GenBank/DDBJ databases">
        <authorList>
            <person name="Gon?alves P."/>
        </authorList>
    </citation>
    <scope>NUCLEOTIDE SEQUENCE [LARGE SCALE GENOMIC DNA]</scope>
</reference>
<dbReference type="GO" id="GO:0031965">
    <property type="term" value="C:nuclear membrane"/>
    <property type="evidence" value="ECO:0007669"/>
    <property type="project" value="InterPro"/>
</dbReference>